<dbReference type="PANTHER" id="PTHR30146">
    <property type="entry name" value="LACI-RELATED TRANSCRIPTIONAL REPRESSOR"/>
    <property type="match status" value="1"/>
</dbReference>
<evidence type="ECO:0000256" key="3">
    <source>
        <dbReference type="ARBA" id="ARBA00023163"/>
    </source>
</evidence>
<keyword evidence="1" id="KW-0805">Transcription regulation</keyword>
<dbReference type="Pfam" id="PF13377">
    <property type="entry name" value="Peripla_BP_3"/>
    <property type="match status" value="1"/>
</dbReference>
<evidence type="ECO:0000313" key="5">
    <source>
        <dbReference type="EMBL" id="MFF5297452.1"/>
    </source>
</evidence>
<dbReference type="Gene3D" id="1.10.260.40">
    <property type="entry name" value="lambda repressor-like DNA-binding domains"/>
    <property type="match status" value="1"/>
</dbReference>
<dbReference type="PANTHER" id="PTHR30146:SF109">
    <property type="entry name" value="HTH-TYPE TRANSCRIPTIONAL REGULATOR GALS"/>
    <property type="match status" value="1"/>
</dbReference>
<dbReference type="EMBL" id="JBIAZU010000011">
    <property type="protein sequence ID" value="MFF5297452.1"/>
    <property type="molecule type" value="Genomic_DNA"/>
</dbReference>
<evidence type="ECO:0000313" key="6">
    <source>
        <dbReference type="Proteomes" id="UP001602245"/>
    </source>
</evidence>
<dbReference type="SUPFAM" id="SSF53822">
    <property type="entry name" value="Periplasmic binding protein-like I"/>
    <property type="match status" value="1"/>
</dbReference>
<dbReference type="Proteomes" id="UP001602245">
    <property type="component" value="Unassembled WGS sequence"/>
</dbReference>
<dbReference type="PROSITE" id="PS50932">
    <property type="entry name" value="HTH_LACI_2"/>
    <property type="match status" value="1"/>
</dbReference>
<dbReference type="InterPro" id="IPR010982">
    <property type="entry name" value="Lambda_DNA-bd_dom_sf"/>
</dbReference>
<dbReference type="InterPro" id="IPR028082">
    <property type="entry name" value="Peripla_BP_I"/>
</dbReference>
<organism evidence="5 6">
    <name type="scientific">Paractinoplanes globisporus</name>
    <dbReference type="NCBI Taxonomy" id="113565"/>
    <lineage>
        <taxon>Bacteria</taxon>
        <taxon>Bacillati</taxon>
        <taxon>Actinomycetota</taxon>
        <taxon>Actinomycetes</taxon>
        <taxon>Micromonosporales</taxon>
        <taxon>Micromonosporaceae</taxon>
        <taxon>Paractinoplanes</taxon>
    </lineage>
</organism>
<evidence type="ECO:0000259" key="4">
    <source>
        <dbReference type="PROSITE" id="PS50932"/>
    </source>
</evidence>
<dbReference type="GO" id="GO:0003677">
    <property type="term" value="F:DNA binding"/>
    <property type="evidence" value="ECO:0007669"/>
    <property type="project" value="UniProtKB-KW"/>
</dbReference>
<keyword evidence="6" id="KW-1185">Reference proteome</keyword>
<keyword evidence="2 5" id="KW-0238">DNA-binding</keyword>
<dbReference type="PROSITE" id="PS00356">
    <property type="entry name" value="HTH_LACI_1"/>
    <property type="match status" value="1"/>
</dbReference>
<dbReference type="SMART" id="SM00354">
    <property type="entry name" value="HTH_LACI"/>
    <property type="match status" value="1"/>
</dbReference>
<dbReference type="InterPro" id="IPR046335">
    <property type="entry name" value="LacI/GalR-like_sensor"/>
</dbReference>
<name>A0ABW6WYQ8_9ACTN</name>
<evidence type="ECO:0000256" key="2">
    <source>
        <dbReference type="ARBA" id="ARBA00023125"/>
    </source>
</evidence>
<dbReference type="RefSeq" id="WP_051115260.1">
    <property type="nucleotide sequence ID" value="NZ_JBIAZU010000011.1"/>
</dbReference>
<dbReference type="InterPro" id="IPR000843">
    <property type="entry name" value="HTH_LacI"/>
</dbReference>
<feature type="domain" description="HTH lacI-type" evidence="4">
    <location>
        <begin position="6"/>
        <end position="62"/>
    </location>
</feature>
<protein>
    <submittedName>
        <fullName evidence="5">LacI family DNA-binding transcriptional regulator</fullName>
    </submittedName>
</protein>
<dbReference type="CDD" id="cd01392">
    <property type="entry name" value="HTH_LacI"/>
    <property type="match status" value="1"/>
</dbReference>
<dbReference type="Pfam" id="PF00356">
    <property type="entry name" value="LacI"/>
    <property type="match status" value="1"/>
</dbReference>
<dbReference type="SUPFAM" id="SSF47413">
    <property type="entry name" value="lambda repressor-like DNA-binding domains"/>
    <property type="match status" value="1"/>
</dbReference>
<comment type="caution">
    <text evidence="5">The sequence shown here is derived from an EMBL/GenBank/DDBJ whole genome shotgun (WGS) entry which is preliminary data.</text>
</comment>
<dbReference type="Gene3D" id="3.40.50.2300">
    <property type="match status" value="2"/>
</dbReference>
<accession>A0ABW6WYQ8</accession>
<gene>
    <name evidence="5" type="ORF">ACFY35_49160</name>
</gene>
<keyword evidence="3" id="KW-0804">Transcription</keyword>
<evidence type="ECO:0000256" key="1">
    <source>
        <dbReference type="ARBA" id="ARBA00023015"/>
    </source>
</evidence>
<reference evidence="5 6" key="1">
    <citation type="submission" date="2024-10" db="EMBL/GenBank/DDBJ databases">
        <title>The Natural Products Discovery Center: Release of the First 8490 Sequenced Strains for Exploring Actinobacteria Biosynthetic Diversity.</title>
        <authorList>
            <person name="Kalkreuter E."/>
            <person name="Kautsar S.A."/>
            <person name="Yang D."/>
            <person name="Bader C.D."/>
            <person name="Teijaro C.N."/>
            <person name="Fluegel L."/>
            <person name="Davis C.M."/>
            <person name="Simpson J.R."/>
            <person name="Lauterbach L."/>
            <person name="Steele A.D."/>
            <person name="Gui C."/>
            <person name="Meng S."/>
            <person name="Li G."/>
            <person name="Viehrig K."/>
            <person name="Ye F."/>
            <person name="Su P."/>
            <person name="Kiefer A.F."/>
            <person name="Nichols A."/>
            <person name="Cepeda A.J."/>
            <person name="Yan W."/>
            <person name="Fan B."/>
            <person name="Jiang Y."/>
            <person name="Adhikari A."/>
            <person name="Zheng C.-J."/>
            <person name="Schuster L."/>
            <person name="Cowan T.M."/>
            <person name="Smanski M.J."/>
            <person name="Chevrette M.G."/>
            <person name="De Carvalho L.P.S."/>
            <person name="Shen B."/>
        </authorList>
    </citation>
    <scope>NUCLEOTIDE SEQUENCE [LARGE SCALE GENOMIC DNA]</scope>
    <source>
        <strain evidence="5 6">NPDC000087</strain>
    </source>
</reference>
<proteinExistence type="predicted"/>
<sequence>MKVRRATMRDVARASGVSPATVSFVMNDAPDQTISEATRDRVRQAAADLGYRAHPIARALREGASRVVVLDVGGLPRDRVLERFVDGLEEELGAAGYALLVSYSRRSRRASIDAVGPRAVIDLAALYTRPGAIADGGWVDGMASHYLTQIEFLRQLGHRDVAVAVPARPDRFMRLMADYVRRAAEALGLPEPATLPVGGETATLAAVREQLGRVTAVAALTDSLALAVLAAMADAGASCPGDLAVIGWGDSAEAARWRPPLTSVRVDAATYGRRLARRALDLPADDTKPAATRVIRRATT</sequence>